<dbReference type="AlphaFoldDB" id="A0ABD3APN8"/>
<feature type="domain" description="DYW" evidence="2">
    <location>
        <begin position="75"/>
        <end position="143"/>
    </location>
</feature>
<dbReference type="Pfam" id="PF14432">
    <property type="entry name" value="DYW_deaminase"/>
    <property type="match status" value="1"/>
</dbReference>
<name>A0ABD3APN8_9GENT</name>
<comment type="caution">
    <text evidence="3">The sequence shown here is derived from an EMBL/GenBank/DDBJ whole genome shotgun (WGS) entry which is preliminary data.</text>
</comment>
<sequence length="161" mass="18407">MFYSQIYTLVDHNYPQVALVRQVVKKQNLAKSPGCTLIEVNGHPHVFTSSNQSHPQSAAIYAKLEELMGKMKDAGFQTEIVTAFHDVEDEENELMVKAHNEKLAIAFGLIMSEPEAEVRIIKNLRVCLDCHNFTKFVSKITERVTFFFFLKVTERYCCKGC</sequence>
<reference evidence="3 4" key="1">
    <citation type="submission" date="2024-11" db="EMBL/GenBank/DDBJ databases">
        <title>A near-complete genome assembly of Cinchona calisaya.</title>
        <authorList>
            <person name="Lian D.C."/>
            <person name="Zhao X.W."/>
            <person name="Wei L."/>
        </authorList>
    </citation>
    <scope>NUCLEOTIDE SEQUENCE [LARGE SCALE GENOMIC DNA]</scope>
    <source>
        <tissue evidence="3">Nenye</tissue>
    </source>
</reference>
<evidence type="ECO:0000259" key="2">
    <source>
        <dbReference type="Pfam" id="PF14432"/>
    </source>
</evidence>
<proteinExistence type="inferred from homology"/>
<organism evidence="3 4">
    <name type="scientific">Cinchona calisaya</name>
    <dbReference type="NCBI Taxonomy" id="153742"/>
    <lineage>
        <taxon>Eukaryota</taxon>
        <taxon>Viridiplantae</taxon>
        <taxon>Streptophyta</taxon>
        <taxon>Embryophyta</taxon>
        <taxon>Tracheophyta</taxon>
        <taxon>Spermatophyta</taxon>
        <taxon>Magnoliopsida</taxon>
        <taxon>eudicotyledons</taxon>
        <taxon>Gunneridae</taxon>
        <taxon>Pentapetalae</taxon>
        <taxon>asterids</taxon>
        <taxon>lamiids</taxon>
        <taxon>Gentianales</taxon>
        <taxon>Rubiaceae</taxon>
        <taxon>Cinchonoideae</taxon>
        <taxon>Cinchoneae</taxon>
        <taxon>Cinchona</taxon>
    </lineage>
</organism>
<keyword evidence="4" id="KW-1185">Reference proteome</keyword>
<dbReference type="EMBL" id="JBJUIK010000003">
    <property type="protein sequence ID" value="KAL3533046.1"/>
    <property type="molecule type" value="Genomic_DNA"/>
</dbReference>
<evidence type="ECO:0000256" key="1">
    <source>
        <dbReference type="ARBA" id="ARBA00006643"/>
    </source>
</evidence>
<evidence type="ECO:0000313" key="4">
    <source>
        <dbReference type="Proteomes" id="UP001630127"/>
    </source>
</evidence>
<dbReference type="InterPro" id="IPR032867">
    <property type="entry name" value="DYW_dom"/>
</dbReference>
<dbReference type="Proteomes" id="UP001630127">
    <property type="component" value="Unassembled WGS sequence"/>
</dbReference>
<accession>A0ABD3APN8</accession>
<protein>
    <recommendedName>
        <fullName evidence="2">DYW domain-containing protein</fullName>
    </recommendedName>
</protein>
<comment type="similarity">
    <text evidence="1">Belongs to the PPR family. PCMP-H subfamily.</text>
</comment>
<evidence type="ECO:0000313" key="3">
    <source>
        <dbReference type="EMBL" id="KAL3533046.1"/>
    </source>
</evidence>
<gene>
    <name evidence="3" type="ORF">ACH5RR_006567</name>
</gene>